<dbReference type="InterPro" id="IPR026350">
    <property type="entry name" value="GxxExxY"/>
</dbReference>
<comment type="caution">
    <text evidence="1">The sequence shown here is derived from an EMBL/GenBank/DDBJ whole genome shotgun (WGS) entry which is preliminary data.</text>
</comment>
<dbReference type="AlphaFoldDB" id="A0A4Z0Q5J9"/>
<reference evidence="1 2" key="1">
    <citation type="submission" date="2019-04" db="EMBL/GenBank/DDBJ databases">
        <authorList>
            <person name="Feng G."/>
            <person name="Zhang J."/>
            <person name="Zhu H."/>
        </authorList>
    </citation>
    <scope>NUCLEOTIDE SEQUENCE [LARGE SCALE GENOMIC DNA]</scope>
    <source>
        <strain evidence="1 2">JCM 31653</strain>
    </source>
</reference>
<dbReference type="OrthoDB" id="9806869at2"/>
<dbReference type="EMBL" id="SRLC01000001">
    <property type="protein sequence ID" value="TGE25378.1"/>
    <property type="molecule type" value="Genomic_DNA"/>
</dbReference>
<organism evidence="1 2">
    <name type="scientific">Hymenobacter aquaticus</name>
    <dbReference type="NCBI Taxonomy" id="1867101"/>
    <lineage>
        <taxon>Bacteria</taxon>
        <taxon>Pseudomonadati</taxon>
        <taxon>Bacteroidota</taxon>
        <taxon>Cytophagia</taxon>
        <taxon>Cytophagales</taxon>
        <taxon>Hymenobacteraceae</taxon>
        <taxon>Hymenobacter</taxon>
    </lineage>
</organism>
<name>A0A4Z0Q5J9_9BACT</name>
<dbReference type="RefSeq" id="WP_135462955.1">
    <property type="nucleotide sequence ID" value="NZ_SRLC01000001.1"/>
</dbReference>
<dbReference type="NCBIfam" id="TIGR04256">
    <property type="entry name" value="GxxExxY"/>
    <property type="match status" value="1"/>
</dbReference>
<protein>
    <submittedName>
        <fullName evidence="1">GxxExxY protein</fullName>
    </submittedName>
</protein>
<accession>A0A4Z0Q5J9</accession>
<gene>
    <name evidence="1" type="ORF">E5K00_09370</name>
</gene>
<proteinExistence type="predicted"/>
<dbReference type="Pfam" id="PF13366">
    <property type="entry name" value="PDDEXK_3"/>
    <property type="match status" value="1"/>
</dbReference>
<evidence type="ECO:0000313" key="1">
    <source>
        <dbReference type="EMBL" id="TGE25378.1"/>
    </source>
</evidence>
<keyword evidence="2" id="KW-1185">Reference proteome</keyword>
<sequence>MTQSYKFQELTHTIIGCAMRVHSTLGSGFPEVIYQRSLAQELSKAGVAFQREVSLPIYYEQEIVGHRRVDFLAAEQVLVELKATSELTNIHFNQILNYLTAYRLEIGLLINFGEPSLRFRRFIKTKRQP</sequence>
<evidence type="ECO:0000313" key="2">
    <source>
        <dbReference type="Proteomes" id="UP000297549"/>
    </source>
</evidence>
<dbReference type="Proteomes" id="UP000297549">
    <property type="component" value="Unassembled WGS sequence"/>
</dbReference>